<keyword evidence="2" id="KW-1185">Reference proteome</keyword>
<dbReference type="InterPro" id="IPR005312">
    <property type="entry name" value="DUF1759"/>
</dbReference>
<name>A0A914MXL9_MELIC</name>
<dbReference type="InterPro" id="IPR008737">
    <property type="entry name" value="DUF1758"/>
</dbReference>
<dbReference type="AlphaFoldDB" id="A0A914MXL9"/>
<sequence>MSAAFRIEIEALLEEAHAILEARKTFNIPLKGPAQTENKFYDSIRTILSELNLEHENVSGTIDELSKAHGNWMSLRNNMTGPERLADNSAYDQFYAQHPYMEALTQLKQYKRHLRSAQRLFEGALPSASAQSTSHAHIPRMILPTFSGKSADFLSFWNQFSAAIGNLASLSDAVKLSYLKSCLTGPPLAIIESLPLTDDSYGQAIHLLENKFNNKEEIVRSLYQAIKALPYVRKGEFFNQDLAVLTDSLESILIQFKQHNSDPNVPSIFMDIEAKLPNFVLEEIFKTKEQLVGRWTTDDLKECLKSIRKRREEINSIHPSRPIPLRPNFQQSSSNRLEIPVSNRLSLPFNRQPPTRNLQPTPPLNFSMVANQQSNRNPGFRHPCLFCNDPRHITTYCEKFPDYNSRISLLNELKLCSRCLKPNHNFKNCPNPSQCKNCHKTHPRPLCGQILAKNNSNTNMRKNQIPAANYTSRNFYINNAPQQKQTLVYENNQQINANEQYINRSRPQSLIPSTSAAITPNQQNQNFSFLPQNTNIESRNVAEFSAHTLQKTATNSISTLASVAYPVLLKCVLGRIFNPSDPSKQIIVPCLLDDGSTNSYILSAAAEALKLPLEPINIQIGVFNQQKCAQSPAFSTKIGIQLVNGRTLTVSTTTLNFLTHPLPVANISPNQLSPDSIPAELLIQWKSPIVLLGSDVYYDIEPTPVAKLPNGYRLVHTLLGPLIAGKSEINPPNRLSNTILQSHSYFNHNYKNFNMQNSFPPWPSVAYSSVNFATPTPSKYKKKRKAPVKTKMKQQKLIPTVNNINTLPPTIIKTTTATNHPPINTTTTVKSTFCNNKFRKKYFFAKKDLADKGNVNFKNKTPLIPYIFNRSYDDKMSFACPTAKRPNDTNALRPPPLMSLQIPAQVLDYQYKTTPFDYKWSTSLSDCSTLPTNKTLAVECRKKDFFDKSLKINKEFPINLSLNFPLFSTTPAFT</sequence>
<proteinExistence type="predicted"/>
<reference evidence="3" key="1">
    <citation type="submission" date="2022-11" db="UniProtKB">
        <authorList>
            <consortium name="WormBaseParasite"/>
        </authorList>
    </citation>
    <scope>IDENTIFICATION</scope>
</reference>
<evidence type="ECO:0000313" key="2">
    <source>
        <dbReference type="Proteomes" id="UP000887563"/>
    </source>
</evidence>
<organism evidence="2 3">
    <name type="scientific">Meloidogyne incognita</name>
    <name type="common">Southern root-knot nematode worm</name>
    <name type="synonym">Oxyuris incognita</name>
    <dbReference type="NCBI Taxonomy" id="6306"/>
    <lineage>
        <taxon>Eukaryota</taxon>
        <taxon>Metazoa</taxon>
        <taxon>Ecdysozoa</taxon>
        <taxon>Nematoda</taxon>
        <taxon>Chromadorea</taxon>
        <taxon>Rhabditida</taxon>
        <taxon>Tylenchina</taxon>
        <taxon>Tylenchomorpha</taxon>
        <taxon>Tylenchoidea</taxon>
        <taxon>Meloidogynidae</taxon>
        <taxon>Meloidogyninae</taxon>
        <taxon>Meloidogyne</taxon>
        <taxon>Meloidogyne incognita group</taxon>
    </lineage>
</organism>
<evidence type="ECO:0000313" key="3">
    <source>
        <dbReference type="WBParaSite" id="Minc3s03048g32563"/>
    </source>
</evidence>
<accession>A0A914MXL9</accession>
<dbReference type="Pfam" id="PF05585">
    <property type="entry name" value="DUF1758"/>
    <property type="match status" value="1"/>
</dbReference>
<dbReference type="WBParaSite" id="Minc3s03048g32563">
    <property type="protein sequence ID" value="Minc3s03048g32563"/>
    <property type="gene ID" value="Minc3s03048g32563"/>
</dbReference>
<evidence type="ECO:0000259" key="1">
    <source>
        <dbReference type="Pfam" id="PF05585"/>
    </source>
</evidence>
<protein>
    <submittedName>
        <fullName evidence="3">Peptidase aspartic putative domain-containing protein</fullName>
    </submittedName>
</protein>
<dbReference type="PANTHER" id="PTHR47331:SF1">
    <property type="entry name" value="GAG-LIKE PROTEIN"/>
    <property type="match status" value="1"/>
</dbReference>
<dbReference type="PANTHER" id="PTHR47331">
    <property type="entry name" value="PHD-TYPE DOMAIN-CONTAINING PROTEIN"/>
    <property type="match status" value="1"/>
</dbReference>
<feature type="domain" description="DUF1758" evidence="1">
    <location>
        <begin position="590"/>
        <end position="726"/>
    </location>
</feature>
<dbReference type="Proteomes" id="UP000887563">
    <property type="component" value="Unplaced"/>
</dbReference>
<dbReference type="Pfam" id="PF03564">
    <property type="entry name" value="DUF1759"/>
    <property type="match status" value="1"/>
</dbReference>